<accession>A0AAV0LH54</accession>
<reference evidence="2" key="1">
    <citation type="submission" date="2022-08" db="EMBL/GenBank/DDBJ databases">
        <authorList>
            <person name="Gutierrez-Valencia J."/>
        </authorList>
    </citation>
    <scope>NUCLEOTIDE SEQUENCE</scope>
</reference>
<dbReference type="EMBL" id="CAMGYJ010000006">
    <property type="protein sequence ID" value="CAI0433673.1"/>
    <property type="molecule type" value="Genomic_DNA"/>
</dbReference>
<proteinExistence type="predicted"/>
<name>A0AAV0LH54_9ROSI</name>
<keyword evidence="1" id="KW-0732">Signal</keyword>
<evidence type="ECO:0008006" key="4">
    <source>
        <dbReference type="Google" id="ProtNLM"/>
    </source>
</evidence>
<organism evidence="2 3">
    <name type="scientific">Linum tenue</name>
    <dbReference type="NCBI Taxonomy" id="586396"/>
    <lineage>
        <taxon>Eukaryota</taxon>
        <taxon>Viridiplantae</taxon>
        <taxon>Streptophyta</taxon>
        <taxon>Embryophyta</taxon>
        <taxon>Tracheophyta</taxon>
        <taxon>Spermatophyta</taxon>
        <taxon>Magnoliopsida</taxon>
        <taxon>eudicotyledons</taxon>
        <taxon>Gunneridae</taxon>
        <taxon>Pentapetalae</taxon>
        <taxon>rosids</taxon>
        <taxon>fabids</taxon>
        <taxon>Malpighiales</taxon>
        <taxon>Linaceae</taxon>
        <taxon>Linum</taxon>
    </lineage>
</organism>
<feature type="signal peptide" evidence="1">
    <location>
        <begin position="1"/>
        <end position="24"/>
    </location>
</feature>
<evidence type="ECO:0000313" key="2">
    <source>
        <dbReference type="EMBL" id="CAI0433673.1"/>
    </source>
</evidence>
<feature type="chain" id="PRO_5043953623" description="Defensin-like protein" evidence="1">
    <location>
        <begin position="25"/>
        <end position="103"/>
    </location>
</feature>
<evidence type="ECO:0000313" key="3">
    <source>
        <dbReference type="Proteomes" id="UP001154282"/>
    </source>
</evidence>
<comment type="caution">
    <text evidence="2">The sequence shown here is derived from an EMBL/GenBank/DDBJ whole genome shotgun (WGS) entry which is preliminary data.</text>
</comment>
<keyword evidence="3" id="KW-1185">Reference proteome</keyword>
<dbReference type="Proteomes" id="UP001154282">
    <property type="component" value="Unassembled WGS sequence"/>
</dbReference>
<evidence type="ECO:0000256" key="1">
    <source>
        <dbReference type="SAM" id="SignalP"/>
    </source>
</evidence>
<dbReference type="AlphaFoldDB" id="A0AAV0LH54"/>
<gene>
    <name evidence="2" type="ORF">LITE_LOCUS23980</name>
</gene>
<sequence length="103" mass="11556">MMKRSSSSSAKIFLILLFICLISGNEVTSDRDYWGPNSGLCKFTSFPAVFLDLRGGVCKDKECDSACNKMFGKLGLFIKGRCEQLYCACYEICYKLPPRAIQN</sequence>
<protein>
    <recommendedName>
        <fullName evidence="4">Defensin-like protein</fullName>
    </recommendedName>
</protein>